<dbReference type="OrthoDB" id="2329548at2759"/>
<name>A0A8H3ZZ01_GIGMA</name>
<dbReference type="EMBL" id="WTPW01002696">
    <property type="protein sequence ID" value="KAF0370140.1"/>
    <property type="molecule type" value="Genomic_DNA"/>
</dbReference>
<proteinExistence type="predicted"/>
<gene>
    <name evidence="1" type="ORF">F8M41_013275</name>
</gene>
<reference evidence="1 2" key="1">
    <citation type="journal article" date="2019" name="Environ. Microbiol.">
        <title>At the nexus of three kingdoms: the genome of the mycorrhizal fungus Gigaspora margarita provides insights into plant, endobacterial and fungal interactions.</title>
        <authorList>
            <person name="Venice F."/>
            <person name="Ghignone S."/>
            <person name="Salvioli di Fossalunga A."/>
            <person name="Amselem J."/>
            <person name="Novero M."/>
            <person name="Xianan X."/>
            <person name="Sedzielewska Toro K."/>
            <person name="Morin E."/>
            <person name="Lipzen A."/>
            <person name="Grigoriev I.V."/>
            <person name="Henrissat B."/>
            <person name="Martin F.M."/>
            <person name="Bonfante P."/>
        </authorList>
    </citation>
    <scope>NUCLEOTIDE SEQUENCE [LARGE SCALE GENOMIC DNA]</scope>
    <source>
        <strain evidence="1 2">BEG34</strain>
    </source>
</reference>
<dbReference type="Proteomes" id="UP000439903">
    <property type="component" value="Unassembled WGS sequence"/>
</dbReference>
<evidence type="ECO:0000313" key="1">
    <source>
        <dbReference type="EMBL" id="KAF0370140.1"/>
    </source>
</evidence>
<organism evidence="1 2">
    <name type="scientific">Gigaspora margarita</name>
    <dbReference type="NCBI Taxonomy" id="4874"/>
    <lineage>
        <taxon>Eukaryota</taxon>
        <taxon>Fungi</taxon>
        <taxon>Fungi incertae sedis</taxon>
        <taxon>Mucoromycota</taxon>
        <taxon>Glomeromycotina</taxon>
        <taxon>Glomeromycetes</taxon>
        <taxon>Diversisporales</taxon>
        <taxon>Gigasporaceae</taxon>
        <taxon>Gigaspora</taxon>
    </lineage>
</organism>
<keyword evidence="2" id="KW-1185">Reference proteome</keyword>
<sequence>MFIQHLKFRIKAMTLALIIFIVIAKNTAYAGEACVFFDPTIFFGLVGHVAWGWEVDDSTTYVFGSDDGPNNGNICGGPKIWSQTNGTRSDMLNWFKNRNYSSYNCQPVSNFAVGSANTAITTVKSQPYYWASIPCLKTSSTNCLDDVMAILNAYNATGLPSTSILSHGAPDPRTWFGELGTSGNSNGGKWLTSSQSL</sequence>
<comment type="caution">
    <text evidence="1">The sequence shown here is derived from an EMBL/GenBank/DDBJ whole genome shotgun (WGS) entry which is preliminary data.</text>
</comment>
<dbReference type="AlphaFoldDB" id="A0A8H3ZZ01"/>
<evidence type="ECO:0000313" key="2">
    <source>
        <dbReference type="Proteomes" id="UP000439903"/>
    </source>
</evidence>
<accession>A0A8H3ZZ01</accession>
<protein>
    <submittedName>
        <fullName evidence="1">Uncharacterized protein</fullName>
    </submittedName>
</protein>